<accession>A0ABM8EE21</accession>
<keyword evidence="3" id="KW-1133">Transmembrane helix</keyword>
<dbReference type="Proteomes" id="UP001317629">
    <property type="component" value="Plasmid pSS37A-Re-1"/>
</dbReference>
<dbReference type="RefSeq" id="WP_281932228.1">
    <property type="nucleotide sequence ID" value="NZ_AP027143.1"/>
</dbReference>
<keyword evidence="7" id="KW-1185">Reference proteome</keyword>
<reference evidence="6 7" key="1">
    <citation type="journal article" date="2023" name="Int. J. Syst. Evol. Microbiol.">
        <title>Methylocystis iwaonis sp. nov., a type II methane-oxidizing bacterium from surface soil of a rice paddy field in Japan, and emended description of the genus Methylocystis (ex Whittenbury et al. 1970) Bowman et al. 1993.</title>
        <authorList>
            <person name="Kaise H."/>
            <person name="Sawadogo J.B."/>
            <person name="Alam M.S."/>
            <person name="Ueno C."/>
            <person name="Dianou D."/>
            <person name="Shinjo R."/>
            <person name="Asakawa S."/>
        </authorList>
    </citation>
    <scope>NUCLEOTIDE SEQUENCE [LARGE SCALE GENOMIC DNA]</scope>
    <source>
        <strain evidence="6 7">SS37A-Re</strain>
    </source>
</reference>
<dbReference type="Pfam" id="PF25963">
    <property type="entry name" value="Beta-barrel_AAEA"/>
    <property type="match status" value="1"/>
</dbReference>
<dbReference type="Gene3D" id="2.40.30.170">
    <property type="match status" value="1"/>
</dbReference>
<dbReference type="SUPFAM" id="SSF111369">
    <property type="entry name" value="HlyD-like secretion proteins"/>
    <property type="match status" value="2"/>
</dbReference>
<dbReference type="PANTHER" id="PTHR30386:SF19">
    <property type="entry name" value="MULTIDRUG EXPORT PROTEIN EMRA-RELATED"/>
    <property type="match status" value="1"/>
</dbReference>
<organism evidence="6 7">
    <name type="scientific">Methylocystis iwaonis</name>
    <dbReference type="NCBI Taxonomy" id="2885079"/>
    <lineage>
        <taxon>Bacteria</taxon>
        <taxon>Pseudomonadati</taxon>
        <taxon>Pseudomonadota</taxon>
        <taxon>Alphaproteobacteria</taxon>
        <taxon>Hyphomicrobiales</taxon>
        <taxon>Methylocystaceae</taxon>
        <taxon>Methylocystis</taxon>
    </lineage>
</organism>
<evidence type="ECO:0000256" key="2">
    <source>
        <dbReference type="SAM" id="Coils"/>
    </source>
</evidence>
<evidence type="ECO:0000256" key="3">
    <source>
        <dbReference type="SAM" id="Phobius"/>
    </source>
</evidence>
<dbReference type="PANTHER" id="PTHR30386">
    <property type="entry name" value="MEMBRANE FUSION SUBUNIT OF EMRAB-TOLC MULTIDRUG EFFLUX PUMP"/>
    <property type="match status" value="1"/>
</dbReference>
<evidence type="ECO:0000313" key="7">
    <source>
        <dbReference type="Proteomes" id="UP001317629"/>
    </source>
</evidence>
<proteinExistence type="predicted"/>
<dbReference type="InterPro" id="IPR058634">
    <property type="entry name" value="AaeA-lik-b-barrel"/>
</dbReference>
<dbReference type="Pfam" id="PF25885">
    <property type="entry name" value="HH_EMRA"/>
    <property type="match status" value="1"/>
</dbReference>
<keyword evidence="3" id="KW-0472">Membrane</keyword>
<comment type="subcellular location">
    <subcellularLocation>
        <location evidence="1">Cell envelope</location>
    </subcellularLocation>
</comment>
<feature type="domain" description="Multidrug export protein EmrA/FarA alpha-helical hairpin" evidence="4">
    <location>
        <begin position="96"/>
        <end position="214"/>
    </location>
</feature>
<sequence>MNAEQTDAPLSRKSIRARRNFLLKAVAIGVVVGVLAVAYRYLTYDRDWVTTDNAFVSGNILPVQADATGVVAKVLAEETQLVKEGDVLVQLDEQRARAALAQAEAELGRAVRNVGALFANRRQICQKVTARAAVRERTIHDLARYKQAAASGAASRQILQNTEDTLAAQDADLREARAEYQAMESRLGGVTPTTHPDVELAKARFNDAYIEFLRQSIRAPTTGYVAKRRVQVGQRVRPGDQILNIVPLDHLWVEANLWENRMARVRPGQEAVIKVDLYGSSAIFHGTVEGLVPGSGSVFATLPPDNATGNFIRIVQRVPVRIAIDPDELKKTPLRPGLSTVTSINVGAEPAPLAASTVKTSTSEYTTGIFNKDLAEAKTRADEIVKKNIVRDVNEGDGRCVMEREASAH</sequence>
<dbReference type="Gene3D" id="2.40.50.100">
    <property type="match status" value="1"/>
</dbReference>
<dbReference type="InterPro" id="IPR058633">
    <property type="entry name" value="EmrA/FarA_HH"/>
</dbReference>
<geneLocation type="plasmid" evidence="6 7">
    <name>pSS37A-Re-1</name>
</geneLocation>
<keyword evidence="2" id="KW-0175">Coiled coil</keyword>
<feature type="coiled-coil region" evidence="2">
    <location>
        <begin position="159"/>
        <end position="186"/>
    </location>
</feature>
<protein>
    <submittedName>
        <fullName evidence="6">Secretion protein HlyD</fullName>
    </submittedName>
</protein>
<dbReference type="EMBL" id="AP027143">
    <property type="protein sequence ID" value="BDV36255.1"/>
    <property type="molecule type" value="Genomic_DNA"/>
</dbReference>
<evidence type="ECO:0000259" key="5">
    <source>
        <dbReference type="Pfam" id="PF25963"/>
    </source>
</evidence>
<evidence type="ECO:0000313" key="6">
    <source>
        <dbReference type="EMBL" id="BDV36255.1"/>
    </source>
</evidence>
<feature type="transmembrane region" description="Helical" evidence="3">
    <location>
        <begin position="21"/>
        <end position="42"/>
    </location>
</feature>
<dbReference type="InterPro" id="IPR050739">
    <property type="entry name" value="MFP"/>
</dbReference>
<feature type="domain" description="p-hydroxybenzoic acid efflux pump subunit AaeA-like beta-barrel" evidence="5">
    <location>
        <begin position="252"/>
        <end position="338"/>
    </location>
</feature>
<gene>
    <name evidence="6" type="ORF">SS37A_37850</name>
</gene>
<keyword evidence="3" id="KW-0812">Transmembrane</keyword>
<keyword evidence="6" id="KW-0614">Plasmid</keyword>
<evidence type="ECO:0000256" key="1">
    <source>
        <dbReference type="ARBA" id="ARBA00004196"/>
    </source>
</evidence>
<evidence type="ECO:0000259" key="4">
    <source>
        <dbReference type="Pfam" id="PF25885"/>
    </source>
</evidence>
<name>A0ABM8EE21_9HYPH</name>